<feature type="domain" description="Glutamine amidotransferase" evidence="6">
    <location>
        <begin position="2"/>
        <end position="100"/>
    </location>
</feature>
<keyword evidence="1" id="KW-0436">Ligase</keyword>
<keyword evidence="4" id="KW-0658">Purine biosynthesis</keyword>
<dbReference type="PANTHER" id="PTHR11922">
    <property type="entry name" value="GMP SYNTHASE-RELATED"/>
    <property type="match status" value="1"/>
</dbReference>
<dbReference type="GO" id="GO:0005829">
    <property type="term" value="C:cytosol"/>
    <property type="evidence" value="ECO:0007669"/>
    <property type="project" value="TreeGrafter"/>
</dbReference>
<evidence type="ECO:0000256" key="1">
    <source>
        <dbReference type="ARBA" id="ARBA00022598"/>
    </source>
</evidence>
<evidence type="ECO:0000259" key="6">
    <source>
        <dbReference type="Pfam" id="PF00117"/>
    </source>
</evidence>
<keyword evidence="2" id="KW-0547">Nucleotide-binding</keyword>
<protein>
    <submittedName>
        <fullName evidence="7">GMP synthase subunit A</fullName>
    </submittedName>
</protein>
<reference evidence="7" key="1">
    <citation type="submission" date="2013-08" db="EMBL/GenBank/DDBJ databases">
        <authorList>
            <person name="Mendez C."/>
            <person name="Richter M."/>
            <person name="Ferrer M."/>
            <person name="Sanchez J."/>
        </authorList>
    </citation>
    <scope>NUCLEOTIDE SEQUENCE</scope>
</reference>
<evidence type="ECO:0000256" key="3">
    <source>
        <dbReference type="ARBA" id="ARBA00022749"/>
    </source>
</evidence>
<dbReference type="Pfam" id="PF00117">
    <property type="entry name" value="GATase"/>
    <property type="match status" value="1"/>
</dbReference>
<evidence type="ECO:0000256" key="5">
    <source>
        <dbReference type="ARBA" id="ARBA00022840"/>
    </source>
</evidence>
<dbReference type="PROSITE" id="PS51273">
    <property type="entry name" value="GATASE_TYPE_1"/>
    <property type="match status" value="1"/>
</dbReference>
<comment type="caution">
    <text evidence="7">The sequence shown here is derived from an EMBL/GenBank/DDBJ whole genome shotgun (WGS) entry which is preliminary data.</text>
</comment>
<organism evidence="7">
    <name type="scientific">mine drainage metagenome</name>
    <dbReference type="NCBI Taxonomy" id="410659"/>
    <lineage>
        <taxon>unclassified sequences</taxon>
        <taxon>metagenomes</taxon>
        <taxon>ecological metagenomes</taxon>
    </lineage>
</organism>
<keyword evidence="5" id="KW-0067">ATP-binding</keyword>
<evidence type="ECO:0000313" key="7">
    <source>
        <dbReference type="EMBL" id="EQD35950.1"/>
    </source>
</evidence>
<feature type="non-terminal residue" evidence="7">
    <location>
        <position position="1"/>
    </location>
</feature>
<dbReference type="PANTHER" id="PTHR11922:SF2">
    <property type="entry name" value="GMP SYNTHASE [GLUTAMINE-HYDROLYZING]"/>
    <property type="match status" value="1"/>
</dbReference>
<accession>T1A276</accession>
<dbReference type="GO" id="GO:0005524">
    <property type="term" value="F:ATP binding"/>
    <property type="evidence" value="ECO:0007669"/>
    <property type="project" value="UniProtKB-KW"/>
</dbReference>
<sequence>FIALHFGGQVGPGTVPEYGRKAVTITDNNRLFLGVPEHINVWENHNDEVKSLPDEFVIAGTSDTCRIQAFYHKTRPIWGVQFHPEVDNTDYGKEMFLNFLEVCGHKI</sequence>
<dbReference type="Gene3D" id="3.40.50.880">
    <property type="match status" value="1"/>
</dbReference>
<dbReference type="InterPro" id="IPR017926">
    <property type="entry name" value="GATASE"/>
</dbReference>
<gene>
    <name evidence="7" type="ORF">B1B_16689</name>
</gene>
<proteinExistence type="predicted"/>
<keyword evidence="3" id="KW-0332">GMP biosynthesis</keyword>
<dbReference type="GO" id="GO:0003921">
    <property type="term" value="F:GMP synthase activity"/>
    <property type="evidence" value="ECO:0007669"/>
    <property type="project" value="TreeGrafter"/>
</dbReference>
<reference evidence="7" key="2">
    <citation type="journal article" date="2014" name="ISME J.">
        <title>Microbial stratification in low pH oxic and suboxic macroscopic growths along an acid mine drainage.</title>
        <authorList>
            <person name="Mendez-Garcia C."/>
            <person name="Mesa V."/>
            <person name="Sprenger R.R."/>
            <person name="Richter M."/>
            <person name="Diez M.S."/>
            <person name="Solano J."/>
            <person name="Bargiela R."/>
            <person name="Golyshina O.V."/>
            <person name="Manteca A."/>
            <person name="Ramos J.L."/>
            <person name="Gallego J.R."/>
            <person name="Llorente I."/>
            <person name="Martins Dos Santos V.A."/>
            <person name="Jensen O.N."/>
            <person name="Pelaez A.I."/>
            <person name="Sanchez J."/>
            <person name="Ferrer M."/>
        </authorList>
    </citation>
    <scope>NUCLEOTIDE SEQUENCE</scope>
</reference>
<dbReference type="SUPFAM" id="SSF52317">
    <property type="entry name" value="Class I glutamine amidotransferase-like"/>
    <property type="match status" value="1"/>
</dbReference>
<dbReference type="EMBL" id="AUZY01011121">
    <property type="protein sequence ID" value="EQD35950.1"/>
    <property type="molecule type" value="Genomic_DNA"/>
</dbReference>
<evidence type="ECO:0000256" key="2">
    <source>
        <dbReference type="ARBA" id="ARBA00022741"/>
    </source>
</evidence>
<name>T1A276_9ZZZZ</name>
<dbReference type="AlphaFoldDB" id="T1A276"/>
<dbReference type="InterPro" id="IPR029062">
    <property type="entry name" value="Class_I_gatase-like"/>
</dbReference>
<evidence type="ECO:0000256" key="4">
    <source>
        <dbReference type="ARBA" id="ARBA00022755"/>
    </source>
</evidence>